<comment type="caution">
    <text evidence="1">The sequence shown here is derived from an EMBL/GenBank/DDBJ whole genome shotgun (WGS) entry which is preliminary data.</text>
</comment>
<dbReference type="Gramene" id="OMO57207">
    <property type="protein sequence ID" value="OMO57207"/>
    <property type="gene ID" value="CCACVL1_25910"/>
</dbReference>
<reference evidence="1 2" key="1">
    <citation type="submission" date="2013-09" db="EMBL/GenBank/DDBJ databases">
        <title>Corchorus capsularis genome sequencing.</title>
        <authorList>
            <person name="Alam M."/>
            <person name="Haque M.S."/>
            <person name="Islam M.S."/>
            <person name="Emdad E.M."/>
            <person name="Islam M.M."/>
            <person name="Ahmed B."/>
            <person name="Halim A."/>
            <person name="Hossen Q.M.M."/>
            <person name="Hossain M.Z."/>
            <person name="Ahmed R."/>
            <person name="Khan M.M."/>
            <person name="Islam R."/>
            <person name="Rashid M.M."/>
            <person name="Khan S.A."/>
            <person name="Rahman M.S."/>
            <person name="Alam M."/>
        </authorList>
    </citation>
    <scope>NUCLEOTIDE SEQUENCE [LARGE SCALE GENOMIC DNA]</scope>
    <source>
        <strain evidence="2">cv. CVL-1</strain>
        <tissue evidence="1">Whole seedling</tissue>
    </source>
</reference>
<sequence>MVWIPITPIEALDNKTFEEL</sequence>
<name>A0A1R3GGM0_COCAP</name>
<protein>
    <submittedName>
        <fullName evidence="1">Uncharacterized protein</fullName>
    </submittedName>
</protein>
<organism evidence="1 2">
    <name type="scientific">Corchorus capsularis</name>
    <name type="common">Jute</name>
    <dbReference type="NCBI Taxonomy" id="210143"/>
    <lineage>
        <taxon>Eukaryota</taxon>
        <taxon>Viridiplantae</taxon>
        <taxon>Streptophyta</taxon>
        <taxon>Embryophyta</taxon>
        <taxon>Tracheophyta</taxon>
        <taxon>Spermatophyta</taxon>
        <taxon>Magnoliopsida</taxon>
        <taxon>eudicotyledons</taxon>
        <taxon>Gunneridae</taxon>
        <taxon>Pentapetalae</taxon>
        <taxon>rosids</taxon>
        <taxon>malvids</taxon>
        <taxon>Malvales</taxon>
        <taxon>Malvaceae</taxon>
        <taxon>Grewioideae</taxon>
        <taxon>Apeibeae</taxon>
        <taxon>Corchorus</taxon>
    </lineage>
</organism>
<evidence type="ECO:0000313" key="1">
    <source>
        <dbReference type="EMBL" id="OMO57207.1"/>
    </source>
</evidence>
<dbReference type="Proteomes" id="UP000188268">
    <property type="component" value="Unassembled WGS sequence"/>
</dbReference>
<dbReference type="AlphaFoldDB" id="A0A1R3GGM0"/>
<gene>
    <name evidence="1" type="ORF">CCACVL1_25910</name>
</gene>
<accession>A0A1R3GGM0</accession>
<dbReference type="EMBL" id="AWWV01014407">
    <property type="protein sequence ID" value="OMO57207.1"/>
    <property type="molecule type" value="Genomic_DNA"/>
</dbReference>
<evidence type="ECO:0000313" key="2">
    <source>
        <dbReference type="Proteomes" id="UP000188268"/>
    </source>
</evidence>
<keyword evidence="2" id="KW-1185">Reference proteome</keyword>
<proteinExistence type="predicted"/>